<keyword evidence="1" id="KW-1185">Reference proteome</keyword>
<proteinExistence type="predicted"/>
<evidence type="ECO:0000313" key="1">
    <source>
        <dbReference type="Proteomes" id="UP000887565"/>
    </source>
</evidence>
<organism evidence="1 2">
    <name type="scientific">Romanomermis culicivorax</name>
    <name type="common">Nematode worm</name>
    <dbReference type="NCBI Taxonomy" id="13658"/>
    <lineage>
        <taxon>Eukaryota</taxon>
        <taxon>Metazoa</taxon>
        <taxon>Ecdysozoa</taxon>
        <taxon>Nematoda</taxon>
        <taxon>Enoplea</taxon>
        <taxon>Dorylaimia</taxon>
        <taxon>Mermithida</taxon>
        <taxon>Mermithoidea</taxon>
        <taxon>Mermithidae</taxon>
        <taxon>Romanomermis</taxon>
    </lineage>
</organism>
<dbReference type="WBParaSite" id="nRc.2.0.1.t17140-RA">
    <property type="protein sequence ID" value="nRc.2.0.1.t17140-RA"/>
    <property type="gene ID" value="nRc.2.0.1.g17140"/>
</dbReference>
<protein>
    <submittedName>
        <fullName evidence="2">Uncharacterized protein</fullName>
    </submittedName>
</protein>
<evidence type="ECO:0000313" key="2">
    <source>
        <dbReference type="WBParaSite" id="nRc.2.0.1.t17140-RA"/>
    </source>
</evidence>
<accession>A0A915ITF1</accession>
<name>A0A915ITF1_ROMCU</name>
<dbReference type="AlphaFoldDB" id="A0A915ITF1"/>
<dbReference type="Proteomes" id="UP000887565">
    <property type="component" value="Unplaced"/>
</dbReference>
<reference evidence="2" key="1">
    <citation type="submission" date="2022-11" db="UniProtKB">
        <authorList>
            <consortium name="WormBaseParasite"/>
        </authorList>
    </citation>
    <scope>IDENTIFICATION</scope>
</reference>
<sequence length="81" mass="9415">MEKQFSCSNMVIDLTFCPLEKYFEPLATFCELPILAGDTLYPSMVHYIAARLFSVKRRKFFDFCPIFASRKYSSINIGKID</sequence>